<reference evidence="3 4" key="1">
    <citation type="submission" date="2021-08" db="EMBL/GenBank/DDBJ databases">
        <title>Draft genome sequence of Spirulina subsalsa with high tolerance to salinity and hype-accumulation of phycocyanin.</title>
        <authorList>
            <person name="Pei H."/>
            <person name="Jiang L."/>
        </authorList>
    </citation>
    <scope>NUCLEOTIDE SEQUENCE [LARGE SCALE GENOMIC DNA]</scope>
    <source>
        <strain evidence="3 4">FACHB-351</strain>
    </source>
</reference>
<name>A0ABT3L853_9CYAN</name>
<evidence type="ECO:0000313" key="4">
    <source>
        <dbReference type="Proteomes" id="UP001526426"/>
    </source>
</evidence>
<feature type="compositionally biased region" description="Pro residues" evidence="1">
    <location>
        <begin position="66"/>
        <end position="80"/>
    </location>
</feature>
<dbReference type="SUPFAM" id="SSF46565">
    <property type="entry name" value="Chaperone J-domain"/>
    <property type="match status" value="1"/>
</dbReference>
<feature type="non-terminal residue" evidence="3">
    <location>
        <position position="88"/>
    </location>
</feature>
<dbReference type="InterPro" id="IPR036869">
    <property type="entry name" value="J_dom_sf"/>
</dbReference>
<protein>
    <submittedName>
        <fullName evidence="3">J domain-containing protein</fullName>
    </submittedName>
</protein>
<dbReference type="EMBL" id="JAIHOM010000083">
    <property type="protein sequence ID" value="MCW6037688.1"/>
    <property type="molecule type" value="Genomic_DNA"/>
</dbReference>
<dbReference type="InterPro" id="IPR050817">
    <property type="entry name" value="DjlA_DnaK_co-chaperone"/>
</dbReference>
<evidence type="ECO:0000259" key="2">
    <source>
        <dbReference type="PROSITE" id="PS50076"/>
    </source>
</evidence>
<dbReference type="PANTHER" id="PTHR24074">
    <property type="entry name" value="CO-CHAPERONE PROTEIN DJLA"/>
    <property type="match status" value="1"/>
</dbReference>
<evidence type="ECO:0000256" key="1">
    <source>
        <dbReference type="SAM" id="MobiDB-lite"/>
    </source>
</evidence>
<dbReference type="Proteomes" id="UP001526426">
    <property type="component" value="Unassembled WGS sequence"/>
</dbReference>
<evidence type="ECO:0000313" key="3">
    <source>
        <dbReference type="EMBL" id="MCW6037688.1"/>
    </source>
</evidence>
<sequence length="88" mass="9826">MNLEECYSLLGLQRGADLKAIKASYRRLARRYHPDVNPQNKLVAQEAFIRLNEAYQSLIKATLEAQPPPPPPPPPPPVSPLSPSEQKL</sequence>
<dbReference type="PROSITE" id="PS50076">
    <property type="entry name" value="DNAJ_2"/>
    <property type="match status" value="1"/>
</dbReference>
<keyword evidence="4" id="KW-1185">Reference proteome</keyword>
<gene>
    <name evidence="3" type="ORF">K4A83_15605</name>
</gene>
<dbReference type="CDD" id="cd06257">
    <property type="entry name" value="DnaJ"/>
    <property type="match status" value="1"/>
</dbReference>
<accession>A0ABT3L853</accession>
<dbReference type="RefSeq" id="WP_265265548.1">
    <property type="nucleotide sequence ID" value="NZ_JAIHOM010000083.1"/>
</dbReference>
<dbReference type="PRINTS" id="PR00625">
    <property type="entry name" value="JDOMAIN"/>
</dbReference>
<organism evidence="3 4">
    <name type="scientific">Spirulina subsalsa FACHB-351</name>
    <dbReference type="NCBI Taxonomy" id="234711"/>
    <lineage>
        <taxon>Bacteria</taxon>
        <taxon>Bacillati</taxon>
        <taxon>Cyanobacteriota</taxon>
        <taxon>Cyanophyceae</taxon>
        <taxon>Spirulinales</taxon>
        <taxon>Spirulinaceae</taxon>
        <taxon>Spirulina</taxon>
    </lineage>
</organism>
<feature type="domain" description="J" evidence="2">
    <location>
        <begin position="5"/>
        <end position="63"/>
    </location>
</feature>
<comment type="caution">
    <text evidence="3">The sequence shown here is derived from an EMBL/GenBank/DDBJ whole genome shotgun (WGS) entry which is preliminary data.</text>
</comment>
<proteinExistence type="predicted"/>
<feature type="region of interest" description="Disordered" evidence="1">
    <location>
        <begin position="63"/>
        <end position="88"/>
    </location>
</feature>
<dbReference type="SMART" id="SM00271">
    <property type="entry name" value="DnaJ"/>
    <property type="match status" value="1"/>
</dbReference>
<dbReference type="InterPro" id="IPR001623">
    <property type="entry name" value="DnaJ_domain"/>
</dbReference>
<dbReference type="Pfam" id="PF00226">
    <property type="entry name" value="DnaJ"/>
    <property type="match status" value="1"/>
</dbReference>
<dbReference type="Gene3D" id="1.10.287.110">
    <property type="entry name" value="DnaJ domain"/>
    <property type="match status" value="1"/>
</dbReference>